<evidence type="ECO:0000313" key="3">
    <source>
        <dbReference type="Proteomes" id="UP000620559"/>
    </source>
</evidence>
<protein>
    <recommendedName>
        <fullName evidence="4">Tic22 family protein</fullName>
    </recommendedName>
</protein>
<gene>
    <name evidence="2" type="ORF">IQ247_19395</name>
</gene>
<comment type="caution">
    <text evidence="2">The sequence shown here is derived from an EMBL/GenBank/DDBJ whole genome shotgun (WGS) entry which is preliminary data.</text>
</comment>
<reference evidence="2" key="1">
    <citation type="submission" date="2020-10" db="EMBL/GenBank/DDBJ databases">
        <authorList>
            <person name="Castelo-Branco R."/>
            <person name="Eusebio N."/>
            <person name="Adriana R."/>
            <person name="Vieira A."/>
            <person name="Brugerolle De Fraissinette N."/>
            <person name="Rezende De Castro R."/>
            <person name="Schneider M.P."/>
            <person name="Vasconcelos V."/>
            <person name="Leao P.N."/>
        </authorList>
    </citation>
    <scope>NUCLEOTIDE SEQUENCE</scope>
    <source>
        <strain evidence="2">LEGE 06105</strain>
    </source>
</reference>
<dbReference type="AlphaFoldDB" id="A0A8J7FAB2"/>
<dbReference type="Gene3D" id="3.40.1350.100">
    <property type="match status" value="2"/>
</dbReference>
<dbReference type="EMBL" id="JADEWL010000073">
    <property type="protein sequence ID" value="MBE9214809.1"/>
    <property type="molecule type" value="Genomic_DNA"/>
</dbReference>
<dbReference type="GO" id="GO:0015031">
    <property type="term" value="P:protein transport"/>
    <property type="evidence" value="ECO:0007669"/>
    <property type="project" value="InterPro"/>
</dbReference>
<dbReference type="Proteomes" id="UP000620559">
    <property type="component" value="Unassembled WGS sequence"/>
</dbReference>
<feature type="region of interest" description="Disordered" evidence="1">
    <location>
        <begin position="250"/>
        <end position="269"/>
    </location>
</feature>
<dbReference type="PANTHER" id="PTHR33926">
    <property type="entry name" value="PROTEIN TIC 22, CHLOROPLASTIC"/>
    <property type="match status" value="1"/>
</dbReference>
<dbReference type="InterPro" id="IPR007378">
    <property type="entry name" value="Tic22-like"/>
</dbReference>
<proteinExistence type="predicted"/>
<accession>A0A8J7FAB2</accession>
<evidence type="ECO:0008006" key="4">
    <source>
        <dbReference type="Google" id="ProtNLM"/>
    </source>
</evidence>
<sequence length="269" mass="29887">MKSLVRWGTTLGLVGSTLLATAIAGIAPVIALSEQQIKTKLDNIPVWLITNPQGLPLSRPLPEQNGKQAAGSVTGVYMSQQEAQAFIAELRNVKDKDPKTTQMVKSLQATPVPLGVIFEQVQKTKNEPNRLLFAFKPIDKEVKGAMELLKKNGEQVKQFRSVPVFIVRFAPDKSYVPIKLGDQKAEQEVVPLFFSMQDAQNLLNQVQPKFPKADIQVVDVDGILNTLQEKNDPWLDKVVFFPNPEARQYIQKLPQENPPKSTTAPAPKK</sequence>
<name>A0A8J7FAB2_9CYAN</name>
<feature type="compositionally biased region" description="Low complexity" evidence="1">
    <location>
        <begin position="258"/>
        <end position="269"/>
    </location>
</feature>
<evidence type="ECO:0000313" key="2">
    <source>
        <dbReference type="EMBL" id="MBE9214809.1"/>
    </source>
</evidence>
<organism evidence="2 3">
    <name type="scientific">Plectonema cf. radiosum LEGE 06105</name>
    <dbReference type="NCBI Taxonomy" id="945769"/>
    <lineage>
        <taxon>Bacteria</taxon>
        <taxon>Bacillati</taxon>
        <taxon>Cyanobacteriota</taxon>
        <taxon>Cyanophyceae</taxon>
        <taxon>Oscillatoriophycideae</taxon>
        <taxon>Oscillatoriales</taxon>
        <taxon>Microcoleaceae</taxon>
        <taxon>Plectonema</taxon>
    </lineage>
</organism>
<evidence type="ECO:0000256" key="1">
    <source>
        <dbReference type="SAM" id="MobiDB-lite"/>
    </source>
</evidence>
<dbReference type="PANTHER" id="PTHR33926:SF4">
    <property type="entry name" value="PROTEIN TIC 22, CHLOROPLASTIC"/>
    <property type="match status" value="1"/>
</dbReference>
<dbReference type="RefSeq" id="WP_193922769.1">
    <property type="nucleotide sequence ID" value="NZ_JADEWL010000073.1"/>
</dbReference>
<keyword evidence="3" id="KW-1185">Reference proteome</keyword>
<dbReference type="Pfam" id="PF04278">
    <property type="entry name" value="Tic22"/>
    <property type="match status" value="1"/>
</dbReference>